<evidence type="ECO:0000313" key="1">
    <source>
        <dbReference type="EMBL" id="KAK4113805.1"/>
    </source>
</evidence>
<name>A0AAN6TG75_9PEZI</name>
<organism evidence="1 2">
    <name type="scientific">Canariomyces notabilis</name>
    <dbReference type="NCBI Taxonomy" id="2074819"/>
    <lineage>
        <taxon>Eukaryota</taxon>
        <taxon>Fungi</taxon>
        <taxon>Dikarya</taxon>
        <taxon>Ascomycota</taxon>
        <taxon>Pezizomycotina</taxon>
        <taxon>Sordariomycetes</taxon>
        <taxon>Sordariomycetidae</taxon>
        <taxon>Sordariales</taxon>
        <taxon>Chaetomiaceae</taxon>
        <taxon>Canariomyces</taxon>
    </lineage>
</organism>
<gene>
    <name evidence="1" type="ORF">N656DRAFT_599923</name>
</gene>
<proteinExistence type="predicted"/>
<reference evidence="1" key="2">
    <citation type="submission" date="2023-05" db="EMBL/GenBank/DDBJ databases">
        <authorList>
            <consortium name="Lawrence Berkeley National Laboratory"/>
            <person name="Steindorff A."/>
            <person name="Hensen N."/>
            <person name="Bonometti L."/>
            <person name="Westerberg I."/>
            <person name="Brannstrom I.O."/>
            <person name="Guillou S."/>
            <person name="Cros-Aarteil S."/>
            <person name="Calhoun S."/>
            <person name="Haridas S."/>
            <person name="Kuo A."/>
            <person name="Mondo S."/>
            <person name="Pangilinan J."/>
            <person name="Riley R."/>
            <person name="Labutti K."/>
            <person name="Andreopoulos B."/>
            <person name="Lipzen A."/>
            <person name="Chen C."/>
            <person name="Yanf M."/>
            <person name="Daum C."/>
            <person name="Ng V."/>
            <person name="Clum A."/>
            <person name="Ohm R."/>
            <person name="Martin F."/>
            <person name="Silar P."/>
            <person name="Natvig D."/>
            <person name="Lalanne C."/>
            <person name="Gautier V."/>
            <person name="Ament-Velasquez S.L."/>
            <person name="Kruys A."/>
            <person name="Hutchinson M.I."/>
            <person name="Powell A.J."/>
            <person name="Barry K."/>
            <person name="Miller A.N."/>
            <person name="Grigoriev I.V."/>
            <person name="Debuchy R."/>
            <person name="Gladieux P."/>
            <person name="Thoren M.H."/>
            <person name="Johannesson H."/>
        </authorList>
    </citation>
    <scope>NUCLEOTIDE SEQUENCE</scope>
    <source>
        <strain evidence="1">CBS 508.74</strain>
    </source>
</reference>
<dbReference type="RefSeq" id="XP_064671375.1">
    <property type="nucleotide sequence ID" value="XM_064810251.1"/>
</dbReference>
<protein>
    <submittedName>
        <fullName evidence="1">Uncharacterized protein</fullName>
    </submittedName>
</protein>
<dbReference type="Proteomes" id="UP001302812">
    <property type="component" value="Unassembled WGS sequence"/>
</dbReference>
<comment type="caution">
    <text evidence="1">The sequence shown here is derived from an EMBL/GenBank/DDBJ whole genome shotgun (WGS) entry which is preliminary data.</text>
</comment>
<dbReference type="GeneID" id="89934376"/>
<dbReference type="EMBL" id="MU853338">
    <property type="protein sequence ID" value="KAK4113805.1"/>
    <property type="molecule type" value="Genomic_DNA"/>
</dbReference>
<sequence>MIAYRRIGQDLAPVVLKYVVPSFPGFREVCLDMVPIMPLKLLPFDCQNDIRSIVEGPVNHPSTNMMRGRAVLDWHSFNARLTAQREAGITISTIRRIDRNKPPADVIELVSTRVPLYLIDSGIRVDGDVAFLSEVQWHPDPLSTIPIRNETKETVLAMAGGYPKNEPLQNLMDGKLRPANGLVFLLYGCHSLGVALARGIGEHLQRPVMSLSPGPKPNPNQDLEELAERFHEARSYDAIVFLSGWQRSVLDFPPFHPDGNWSEYLRRLFDLVQDHRGVIFWSLSPIHRTRFNQPGWIAISLSEANVRDFWKTEVAKAGVACILQEDDYKILEAFTSNRRSVSQLLHAAVRLSAAKQEALALSHILSMGRISAYVRDSDEDETDSDDLLNSAETRSIMQADTISL</sequence>
<accession>A0AAN6TG75</accession>
<reference evidence="1" key="1">
    <citation type="journal article" date="2023" name="Mol. Phylogenet. Evol.">
        <title>Genome-scale phylogeny and comparative genomics of the fungal order Sordariales.</title>
        <authorList>
            <person name="Hensen N."/>
            <person name="Bonometti L."/>
            <person name="Westerberg I."/>
            <person name="Brannstrom I.O."/>
            <person name="Guillou S."/>
            <person name="Cros-Aarteil S."/>
            <person name="Calhoun S."/>
            <person name="Haridas S."/>
            <person name="Kuo A."/>
            <person name="Mondo S."/>
            <person name="Pangilinan J."/>
            <person name="Riley R."/>
            <person name="LaButti K."/>
            <person name="Andreopoulos B."/>
            <person name="Lipzen A."/>
            <person name="Chen C."/>
            <person name="Yan M."/>
            <person name="Daum C."/>
            <person name="Ng V."/>
            <person name="Clum A."/>
            <person name="Steindorff A."/>
            <person name="Ohm R.A."/>
            <person name="Martin F."/>
            <person name="Silar P."/>
            <person name="Natvig D.O."/>
            <person name="Lalanne C."/>
            <person name="Gautier V."/>
            <person name="Ament-Velasquez S.L."/>
            <person name="Kruys A."/>
            <person name="Hutchinson M.I."/>
            <person name="Powell A.J."/>
            <person name="Barry K."/>
            <person name="Miller A.N."/>
            <person name="Grigoriev I.V."/>
            <person name="Debuchy R."/>
            <person name="Gladieux P."/>
            <person name="Hiltunen Thoren M."/>
            <person name="Johannesson H."/>
        </authorList>
    </citation>
    <scope>NUCLEOTIDE SEQUENCE</scope>
    <source>
        <strain evidence="1">CBS 508.74</strain>
    </source>
</reference>
<evidence type="ECO:0000313" key="2">
    <source>
        <dbReference type="Proteomes" id="UP001302812"/>
    </source>
</evidence>
<keyword evidence="2" id="KW-1185">Reference proteome</keyword>
<dbReference type="AlphaFoldDB" id="A0AAN6TG75"/>